<sequence>VPFDPDIGKADLEGKSPLDFNSNSKGILSIKSLYEKMKKLKQELFDL</sequence>
<gene>
    <name evidence="1" type="ORF">LCGC14_0738840</name>
</gene>
<accession>A0A0F9QBI8</accession>
<organism evidence="1">
    <name type="scientific">marine sediment metagenome</name>
    <dbReference type="NCBI Taxonomy" id="412755"/>
    <lineage>
        <taxon>unclassified sequences</taxon>
        <taxon>metagenomes</taxon>
        <taxon>ecological metagenomes</taxon>
    </lineage>
</organism>
<feature type="non-terminal residue" evidence="1">
    <location>
        <position position="1"/>
    </location>
</feature>
<proteinExistence type="predicted"/>
<evidence type="ECO:0000313" key="1">
    <source>
        <dbReference type="EMBL" id="KKN39879.1"/>
    </source>
</evidence>
<reference evidence="1" key="1">
    <citation type="journal article" date="2015" name="Nature">
        <title>Complex archaea that bridge the gap between prokaryotes and eukaryotes.</title>
        <authorList>
            <person name="Spang A."/>
            <person name="Saw J.H."/>
            <person name="Jorgensen S.L."/>
            <person name="Zaremba-Niedzwiedzka K."/>
            <person name="Martijn J."/>
            <person name="Lind A.E."/>
            <person name="van Eijk R."/>
            <person name="Schleper C."/>
            <person name="Guy L."/>
            <person name="Ettema T.J."/>
        </authorList>
    </citation>
    <scope>NUCLEOTIDE SEQUENCE</scope>
</reference>
<dbReference type="AlphaFoldDB" id="A0A0F9QBI8"/>
<dbReference type="EMBL" id="LAZR01001738">
    <property type="protein sequence ID" value="KKN39879.1"/>
    <property type="molecule type" value="Genomic_DNA"/>
</dbReference>
<protein>
    <submittedName>
        <fullName evidence="1">Uncharacterized protein</fullName>
    </submittedName>
</protein>
<name>A0A0F9QBI8_9ZZZZ</name>
<comment type="caution">
    <text evidence="1">The sequence shown here is derived from an EMBL/GenBank/DDBJ whole genome shotgun (WGS) entry which is preliminary data.</text>
</comment>